<proteinExistence type="predicted"/>
<organism evidence="2 3">
    <name type="scientific">Izhakiella capsodis</name>
    <dbReference type="NCBI Taxonomy" id="1367852"/>
    <lineage>
        <taxon>Bacteria</taxon>
        <taxon>Pseudomonadati</taxon>
        <taxon>Pseudomonadota</taxon>
        <taxon>Gammaproteobacteria</taxon>
        <taxon>Enterobacterales</taxon>
        <taxon>Erwiniaceae</taxon>
        <taxon>Izhakiella</taxon>
    </lineage>
</organism>
<keyword evidence="3" id="KW-1185">Reference proteome</keyword>
<feature type="domain" description="Tox-PLDMTX" evidence="1">
    <location>
        <begin position="2"/>
        <end position="97"/>
    </location>
</feature>
<evidence type="ECO:0000259" key="1">
    <source>
        <dbReference type="Pfam" id="PF15645"/>
    </source>
</evidence>
<dbReference type="Proteomes" id="UP000242222">
    <property type="component" value="Unassembled WGS sequence"/>
</dbReference>
<dbReference type="STRING" id="1367852.SAMN05216516_1082"/>
<evidence type="ECO:0000313" key="3">
    <source>
        <dbReference type="Proteomes" id="UP000242222"/>
    </source>
</evidence>
<dbReference type="Pfam" id="PF15645">
    <property type="entry name" value="Tox-PLDMTX"/>
    <property type="match status" value="1"/>
</dbReference>
<reference evidence="3" key="1">
    <citation type="submission" date="2016-10" db="EMBL/GenBank/DDBJ databases">
        <authorList>
            <person name="Varghese N."/>
            <person name="Submissions S."/>
        </authorList>
    </citation>
    <scope>NUCLEOTIDE SEQUENCE [LARGE SCALE GENOMIC DNA]</scope>
    <source>
        <strain evidence="3">N6PO6</strain>
    </source>
</reference>
<dbReference type="AlphaFoldDB" id="A0A1I4Z6I6"/>
<dbReference type="Gene3D" id="3.10.670.10">
    <property type="entry name" value="Secreted effector protein ssei"/>
    <property type="match status" value="1"/>
</dbReference>
<sequence>MQESYYSLKNQGKQPKVIGLLFYKTPWDEAPSNHFAVVLKEDAYDFVVDPTINQFYPLLPEEAIISTLDEWKALMINKEGCGKSSVVIMNIFDTPSLAKDVLAQPFDTKGRYFQSSLIKKYNVEFLKHGTNFENCLIADIDTITKKLKTLTNTLNKYSETGDPERFRAIKSLHTETKGDLDKLMALKSHFSIFSPDEIKVTHSIKSGFKKQILKYSVPTKDIKALRSTGDARGIISTFSGKSYIKIQKNAWVNVEQSEDSSFWITFQGQKKLLMRFDEMKEKWFFPALAAKA</sequence>
<dbReference type="RefSeq" id="WP_092878348.1">
    <property type="nucleotide sequence ID" value="NZ_FOVC01000008.1"/>
</dbReference>
<gene>
    <name evidence="2" type="ORF">SAMN05216516_1082</name>
</gene>
<name>A0A1I4Z6I6_9GAMM</name>
<evidence type="ECO:0000313" key="2">
    <source>
        <dbReference type="EMBL" id="SFN45891.1"/>
    </source>
</evidence>
<protein>
    <submittedName>
        <fullName evidence="2">Dermonecrotoxin of the Papain-like fold</fullName>
    </submittedName>
</protein>
<dbReference type="InterPro" id="IPR028907">
    <property type="entry name" value="Tox-PLDMTX_dom"/>
</dbReference>
<dbReference type="EMBL" id="FOVC01000008">
    <property type="protein sequence ID" value="SFN45891.1"/>
    <property type="molecule type" value="Genomic_DNA"/>
</dbReference>
<accession>A0A1I4Z6I6</accession>